<dbReference type="AlphaFoldDB" id="A0A071MKB0"/>
<gene>
    <name evidence="1" type="ORF">DT99_03180</name>
</gene>
<comment type="caution">
    <text evidence="1">The sequence shown here is derived from an EMBL/GenBank/DDBJ whole genome shotgun (WGS) entry which is preliminary data.</text>
</comment>
<reference evidence="1" key="1">
    <citation type="submission" date="2014-04" db="EMBL/GenBank/DDBJ databases">
        <title>In planta biocontrol of soil-borne Fusarium wilt of banana through a plant endophytic bacterium, Burkholderia cenocepacia 869T2.</title>
        <authorList>
            <person name="Ho Y.-N."/>
            <person name="Chiang H.-M."/>
            <person name="Chao C.-P."/>
            <person name="Su C.-C."/>
            <person name="Hsu H.-F."/>
            <person name="Guo C.-T."/>
            <person name="Hsieh J.-L."/>
            <person name="Huang C.-C."/>
        </authorList>
    </citation>
    <scope>NUCLEOTIDE SEQUENCE [LARGE SCALE GENOMIC DNA]</scope>
    <source>
        <strain evidence="1">869T2</strain>
    </source>
</reference>
<dbReference type="GO" id="GO:0016491">
    <property type="term" value="F:oxidoreductase activity"/>
    <property type="evidence" value="ECO:0007669"/>
    <property type="project" value="InterPro"/>
</dbReference>
<dbReference type="PANTHER" id="PTHR47495:SF2">
    <property type="entry name" value="ALDEHYDE DEHYDROGENASE"/>
    <property type="match status" value="1"/>
</dbReference>
<sequence length="83" mass="9101">MMWGLGHATADRIDFRHGRVLQSNFDTYRVMRMSDMPETDIHIVPGGVGELSSPAVTPAIANAGFRLTGTRLRETPFDLSAIA</sequence>
<dbReference type="InterPro" id="IPR037165">
    <property type="entry name" value="AldOxase/xan_DH_Mopterin-bd_sf"/>
</dbReference>
<dbReference type="InterPro" id="IPR052516">
    <property type="entry name" value="N-heterocyclic_Hydroxylase"/>
</dbReference>
<dbReference type="SUPFAM" id="SSF56003">
    <property type="entry name" value="Molybdenum cofactor-binding domain"/>
    <property type="match status" value="1"/>
</dbReference>
<protein>
    <submittedName>
        <fullName evidence="1">Uncharacterized protein</fullName>
    </submittedName>
</protein>
<organism evidence="1">
    <name type="scientific">Burkholderia cenocepacia</name>
    <dbReference type="NCBI Taxonomy" id="95486"/>
    <lineage>
        <taxon>Bacteria</taxon>
        <taxon>Pseudomonadati</taxon>
        <taxon>Pseudomonadota</taxon>
        <taxon>Betaproteobacteria</taxon>
        <taxon>Burkholderiales</taxon>
        <taxon>Burkholderiaceae</taxon>
        <taxon>Burkholderia</taxon>
        <taxon>Burkholderia cepacia complex</taxon>
    </lineage>
</organism>
<name>A0A071MKB0_9BURK</name>
<dbReference type="EMBL" id="JJOA01000002">
    <property type="protein sequence ID" value="KEA61133.1"/>
    <property type="molecule type" value="Genomic_DNA"/>
</dbReference>
<evidence type="ECO:0000313" key="1">
    <source>
        <dbReference type="EMBL" id="KEA61133.1"/>
    </source>
</evidence>
<dbReference type="Gene3D" id="3.30.365.10">
    <property type="entry name" value="Aldehyde oxidase/xanthine dehydrogenase, molybdopterin binding domain"/>
    <property type="match status" value="1"/>
</dbReference>
<dbReference type="PANTHER" id="PTHR47495">
    <property type="entry name" value="ALDEHYDE DEHYDROGENASE"/>
    <property type="match status" value="1"/>
</dbReference>
<accession>A0A071MKB0</accession>
<proteinExistence type="predicted"/>